<organism evidence="1 2">
    <name type="scientific">Rhodocollybia butyracea</name>
    <dbReference type="NCBI Taxonomy" id="206335"/>
    <lineage>
        <taxon>Eukaryota</taxon>
        <taxon>Fungi</taxon>
        <taxon>Dikarya</taxon>
        <taxon>Basidiomycota</taxon>
        <taxon>Agaricomycotina</taxon>
        <taxon>Agaricomycetes</taxon>
        <taxon>Agaricomycetidae</taxon>
        <taxon>Agaricales</taxon>
        <taxon>Marasmiineae</taxon>
        <taxon>Omphalotaceae</taxon>
        <taxon>Rhodocollybia</taxon>
    </lineage>
</organism>
<comment type="caution">
    <text evidence="1">The sequence shown here is derived from an EMBL/GenBank/DDBJ whole genome shotgun (WGS) entry which is preliminary data.</text>
</comment>
<dbReference type="SUPFAM" id="SSF50370">
    <property type="entry name" value="Ricin B-like lectins"/>
    <property type="match status" value="1"/>
</dbReference>
<evidence type="ECO:0008006" key="3">
    <source>
        <dbReference type="Google" id="ProtNLM"/>
    </source>
</evidence>
<protein>
    <recommendedName>
        <fullName evidence="3">Ricin B lectin domain-containing protein</fullName>
    </recommendedName>
</protein>
<gene>
    <name evidence="1" type="ORF">BDP27DRAFT_1455272</name>
</gene>
<proteinExistence type="predicted"/>
<name>A0A9P5TW25_9AGAR</name>
<dbReference type="Gene3D" id="2.80.10.50">
    <property type="match status" value="1"/>
</dbReference>
<accession>A0A9P5TW25</accession>
<dbReference type="InterPro" id="IPR035992">
    <property type="entry name" value="Ricin_B-like_lectins"/>
</dbReference>
<dbReference type="EMBL" id="JADNRY010000552">
    <property type="protein sequence ID" value="KAF9041698.1"/>
    <property type="molecule type" value="Genomic_DNA"/>
</dbReference>
<keyword evidence="2" id="KW-1185">Reference proteome</keyword>
<evidence type="ECO:0000313" key="2">
    <source>
        <dbReference type="Proteomes" id="UP000772434"/>
    </source>
</evidence>
<dbReference type="Proteomes" id="UP000772434">
    <property type="component" value="Unassembled WGS sequence"/>
</dbReference>
<sequence>MSLQSGRNYRIVNLANGHRLGDLHNGRIYEKWKAVQYPGPYWTLQNTHTGKFLMISDVRNPAGKRVEVGHFQIGWKLAPRGGNYYMIALWTSVNRGPAVVLNAVNISQNSTVELVNGSYNQVWEFQPA</sequence>
<reference evidence="1" key="1">
    <citation type="submission" date="2020-11" db="EMBL/GenBank/DDBJ databases">
        <authorList>
            <consortium name="DOE Joint Genome Institute"/>
            <person name="Ahrendt S."/>
            <person name="Riley R."/>
            <person name="Andreopoulos W."/>
            <person name="Labutti K."/>
            <person name="Pangilinan J."/>
            <person name="Ruiz-Duenas F.J."/>
            <person name="Barrasa J.M."/>
            <person name="Sanchez-Garcia M."/>
            <person name="Camarero S."/>
            <person name="Miyauchi S."/>
            <person name="Serrano A."/>
            <person name="Linde D."/>
            <person name="Babiker R."/>
            <person name="Drula E."/>
            <person name="Ayuso-Fernandez I."/>
            <person name="Pacheco R."/>
            <person name="Padilla G."/>
            <person name="Ferreira P."/>
            <person name="Barriuso J."/>
            <person name="Kellner H."/>
            <person name="Castanera R."/>
            <person name="Alfaro M."/>
            <person name="Ramirez L."/>
            <person name="Pisabarro A.G."/>
            <person name="Kuo A."/>
            <person name="Tritt A."/>
            <person name="Lipzen A."/>
            <person name="He G."/>
            <person name="Yan M."/>
            <person name="Ng V."/>
            <person name="Cullen D."/>
            <person name="Martin F."/>
            <person name="Rosso M.-N."/>
            <person name="Henrissat B."/>
            <person name="Hibbett D."/>
            <person name="Martinez A.T."/>
            <person name="Grigoriev I.V."/>
        </authorList>
    </citation>
    <scope>NUCLEOTIDE SEQUENCE</scope>
    <source>
        <strain evidence="1">AH 40177</strain>
    </source>
</reference>
<dbReference type="AlphaFoldDB" id="A0A9P5TW25"/>
<evidence type="ECO:0000313" key="1">
    <source>
        <dbReference type="EMBL" id="KAF9041698.1"/>
    </source>
</evidence>